<name>A0A8T3BFM3_DENNO</name>
<dbReference type="Proteomes" id="UP000829196">
    <property type="component" value="Unassembled WGS sequence"/>
</dbReference>
<sequence length="113" mass="12538">MEEREEGGGGWEEEGDEVAEEIDRKLGRFLRLTSDSDGEIDGDIIGRIQVGWLKWSNASGLLCDRKVPHKYKGKFYKMVVRPAIPVNIAGCMAALDAEHYLQEIGAQEGKTDG</sequence>
<dbReference type="OrthoDB" id="769866at2759"/>
<evidence type="ECO:0000313" key="1">
    <source>
        <dbReference type="EMBL" id="KAI0511862.1"/>
    </source>
</evidence>
<reference evidence="1" key="1">
    <citation type="journal article" date="2022" name="Front. Genet.">
        <title>Chromosome-Scale Assembly of the Dendrobium nobile Genome Provides Insights Into the Molecular Mechanism of the Biosynthesis of the Medicinal Active Ingredient of Dendrobium.</title>
        <authorList>
            <person name="Xu Q."/>
            <person name="Niu S.-C."/>
            <person name="Li K.-L."/>
            <person name="Zheng P.-J."/>
            <person name="Zhang X.-J."/>
            <person name="Jia Y."/>
            <person name="Liu Y."/>
            <person name="Niu Y.-X."/>
            <person name="Yu L.-H."/>
            <person name="Chen D.-F."/>
            <person name="Zhang G.-Q."/>
        </authorList>
    </citation>
    <scope>NUCLEOTIDE SEQUENCE</scope>
    <source>
        <tissue evidence="1">Leaf</tissue>
    </source>
</reference>
<dbReference type="PANTHER" id="PTHR46238">
    <property type="entry name" value="REVERSE TRANSCRIPTASE DOMAIN-CONTAINING PROTEIN"/>
    <property type="match status" value="1"/>
</dbReference>
<organism evidence="1 2">
    <name type="scientific">Dendrobium nobile</name>
    <name type="common">Orchid</name>
    <dbReference type="NCBI Taxonomy" id="94219"/>
    <lineage>
        <taxon>Eukaryota</taxon>
        <taxon>Viridiplantae</taxon>
        <taxon>Streptophyta</taxon>
        <taxon>Embryophyta</taxon>
        <taxon>Tracheophyta</taxon>
        <taxon>Spermatophyta</taxon>
        <taxon>Magnoliopsida</taxon>
        <taxon>Liliopsida</taxon>
        <taxon>Asparagales</taxon>
        <taxon>Orchidaceae</taxon>
        <taxon>Epidendroideae</taxon>
        <taxon>Malaxideae</taxon>
        <taxon>Dendrobiinae</taxon>
        <taxon>Dendrobium</taxon>
    </lineage>
</organism>
<evidence type="ECO:0000313" key="2">
    <source>
        <dbReference type="Proteomes" id="UP000829196"/>
    </source>
</evidence>
<gene>
    <name evidence="1" type="ORF">KFK09_012496</name>
</gene>
<keyword evidence="2" id="KW-1185">Reference proteome</keyword>
<dbReference type="EMBL" id="JAGYWB010000009">
    <property type="protein sequence ID" value="KAI0511862.1"/>
    <property type="molecule type" value="Genomic_DNA"/>
</dbReference>
<dbReference type="PANTHER" id="PTHR46238:SF8">
    <property type="entry name" value="ENDONUCLEASE_EXONUCLEASE_PHOSPHATASE DOMAIN-CONTAINING PROTEIN"/>
    <property type="match status" value="1"/>
</dbReference>
<comment type="caution">
    <text evidence="1">The sequence shown here is derived from an EMBL/GenBank/DDBJ whole genome shotgun (WGS) entry which is preliminary data.</text>
</comment>
<protein>
    <submittedName>
        <fullName evidence="1">Uncharacterized protein</fullName>
    </submittedName>
</protein>
<accession>A0A8T3BFM3</accession>
<proteinExistence type="predicted"/>
<dbReference type="AlphaFoldDB" id="A0A8T3BFM3"/>